<evidence type="ECO:0000313" key="2">
    <source>
        <dbReference type="EnsemblProtists" id="EOD18688"/>
    </source>
</evidence>
<dbReference type="SUPFAM" id="SSF55136">
    <property type="entry name" value="Probable bacterial effector-binding domain"/>
    <property type="match status" value="1"/>
</dbReference>
<dbReference type="PANTHER" id="PTHR11220:SF58">
    <property type="entry name" value="SOUL HEME-BINDING FAMILY PROTEIN"/>
    <property type="match status" value="1"/>
</dbReference>
<dbReference type="RefSeq" id="XP_005770291.1">
    <property type="nucleotide sequence ID" value="XM_005770234.1"/>
</dbReference>
<organism evidence="2 3">
    <name type="scientific">Emiliania huxleyi (strain CCMP1516)</name>
    <dbReference type="NCBI Taxonomy" id="280463"/>
    <lineage>
        <taxon>Eukaryota</taxon>
        <taxon>Haptista</taxon>
        <taxon>Haptophyta</taxon>
        <taxon>Prymnesiophyceae</taxon>
        <taxon>Isochrysidales</taxon>
        <taxon>Noelaerhabdaceae</taxon>
        <taxon>Emiliania</taxon>
    </lineage>
</organism>
<reference evidence="3" key="1">
    <citation type="journal article" date="2013" name="Nature">
        <title>Pan genome of the phytoplankton Emiliania underpins its global distribution.</title>
        <authorList>
            <person name="Read B.A."/>
            <person name="Kegel J."/>
            <person name="Klute M.J."/>
            <person name="Kuo A."/>
            <person name="Lefebvre S.C."/>
            <person name="Maumus F."/>
            <person name="Mayer C."/>
            <person name="Miller J."/>
            <person name="Monier A."/>
            <person name="Salamov A."/>
            <person name="Young J."/>
            <person name="Aguilar M."/>
            <person name="Claverie J.M."/>
            <person name="Frickenhaus S."/>
            <person name="Gonzalez K."/>
            <person name="Herman E.K."/>
            <person name="Lin Y.C."/>
            <person name="Napier J."/>
            <person name="Ogata H."/>
            <person name="Sarno A.F."/>
            <person name="Shmutz J."/>
            <person name="Schroeder D."/>
            <person name="de Vargas C."/>
            <person name="Verret F."/>
            <person name="von Dassow P."/>
            <person name="Valentin K."/>
            <person name="Van de Peer Y."/>
            <person name="Wheeler G."/>
            <person name="Dacks J.B."/>
            <person name="Delwiche C.F."/>
            <person name="Dyhrman S.T."/>
            <person name="Glockner G."/>
            <person name="John U."/>
            <person name="Richards T."/>
            <person name="Worden A.Z."/>
            <person name="Zhang X."/>
            <person name="Grigoriev I.V."/>
            <person name="Allen A.E."/>
            <person name="Bidle K."/>
            <person name="Borodovsky M."/>
            <person name="Bowler C."/>
            <person name="Brownlee C."/>
            <person name="Cock J.M."/>
            <person name="Elias M."/>
            <person name="Gladyshev V.N."/>
            <person name="Groth M."/>
            <person name="Guda C."/>
            <person name="Hadaegh A."/>
            <person name="Iglesias-Rodriguez M.D."/>
            <person name="Jenkins J."/>
            <person name="Jones B.M."/>
            <person name="Lawson T."/>
            <person name="Leese F."/>
            <person name="Lindquist E."/>
            <person name="Lobanov A."/>
            <person name="Lomsadze A."/>
            <person name="Malik S.B."/>
            <person name="Marsh M.E."/>
            <person name="Mackinder L."/>
            <person name="Mock T."/>
            <person name="Mueller-Roeber B."/>
            <person name="Pagarete A."/>
            <person name="Parker M."/>
            <person name="Probert I."/>
            <person name="Quesneville H."/>
            <person name="Raines C."/>
            <person name="Rensing S.A."/>
            <person name="Riano-Pachon D.M."/>
            <person name="Richier S."/>
            <person name="Rokitta S."/>
            <person name="Shiraiwa Y."/>
            <person name="Soanes D.M."/>
            <person name="van der Giezen M."/>
            <person name="Wahlund T.M."/>
            <person name="Williams B."/>
            <person name="Wilson W."/>
            <person name="Wolfe G."/>
            <person name="Wurch L.L."/>
        </authorList>
    </citation>
    <scope>NUCLEOTIDE SEQUENCE</scope>
</reference>
<dbReference type="RefSeq" id="XP_005771117.1">
    <property type="nucleotide sequence ID" value="XM_005771060.1"/>
</dbReference>
<dbReference type="Pfam" id="PF04832">
    <property type="entry name" value="SOUL"/>
    <property type="match status" value="1"/>
</dbReference>
<dbReference type="PANTHER" id="PTHR11220">
    <property type="entry name" value="HEME-BINDING PROTEIN-RELATED"/>
    <property type="match status" value="1"/>
</dbReference>
<dbReference type="GeneID" id="17263891"/>
<dbReference type="eggNOG" id="ENOG502QU4S">
    <property type="taxonomic scope" value="Eukaryota"/>
</dbReference>
<dbReference type="AlphaFoldDB" id="A0A0D3J5A3"/>
<dbReference type="KEGG" id="ehx:EMIHUDRAFT_75645"/>
<dbReference type="GeneID" id="17264233"/>
<dbReference type="PaxDb" id="2903-EOD17862"/>
<dbReference type="EnsemblProtists" id="EOD17862">
    <property type="protein sequence ID" value="EOD17862"/>
    <property type="gene ID" value="EMIHUDRAFT_209880"/>
</dbReference>
<name>A0A0D3J5A3_EMIH1</name>
<dbReference type="HOGENOM" id="CLU_068699_0_0_1"/>
<comment type="similarity">
    <text evidence="1">Belongs to the HEBP family.</text>
</comment>
<dbReference type="Gene3D" id="3.20.80.10">
    <property type="entry name" value="Regulatory factor, effector binding domain"/>
    <property type="match status" value="1"/>
</dbReference>
<protein>
    <recommendedName>
        <fullName evidence="4">Heme-binding protein</fullName>
    </recommendedName>
</protein>
<dbReference type="InterPro" id="IPR011256">
    <property type="entry name" value="Reg_factor_effector_dom_sf"/>
</dbReference>
<dbReference type="InterPro" id="IPR006917">
    <property type="entry name" value="SOUL_heme-bd"/>
</dbReference>
<dbReference type="OMA" id="MPSKWSM"/>
<sequence length="216" mass="23381">MGMVLGRISEEMPAHTVLARASTYEVRRYARSVVAECSYGAGGWGGGDDGSPFGALARYIGVFGKPQNDKEKIAMTAPVLVTPEPIAMTAPVLVSPGAEGQATHTMAFVLPASKYSSIADAPKPLDPRVTLRQLPERVQAVRTFSWNFRPEAAKKNLDILLDDLAKDGCWAVERGADGQPRWQAAGYNPPFALPFMKRNEVLVDVQPNPNCPKAEE</sequence>
<dbReference type="Proteomes" id="UP000013827">
    <property type="component" value="Unassembled WGS sequence"/>
</dbReference>
<evidence type="ECO:0000256" key="1">
    <source>
        <dbReference type="ARBA" id="ARBA00009817"/>
    </source>
</evidence>
<keyword evidence="3" id="KW-1185">Reference proteome</keyword>
<dbReference type="STRING" id="2903.R1C7Q9"/>
<reference evidence="2" key="2">
    <citation type="submission" date="2024-10" db="UniProtKB">
        <authorList>
            <consortium name="EnsemblProtists"/>
        </authorList>
    </citation>
    <scope>IDENTIFICATION</scope>
</reference>
<dbReference type="KEGG" id="ehx:EMIHUDRAFT_209880"/>
<accession>A0A0D3J5A3</accession>
<proteinExistence type="inferred from homology"/>
<dbReference type="EnsemblProtists" id="EOD18688">
    <property type="protein sequence ID" value="EOD18688"/>
    <property type="gene ID" value="EMIHUDRAFT_75645"/>
</dbReference>
<evidence type="ECO:0000313" key="3">
    <source>
        <dbReference type="Proteomes" id="UP000013827"/>
    </source>
</evidence>
<evidence type="ECO:0008006" key="4">
    <source>
        <dbReference type="Google" id="ProtNLM"/>
    </source>
</evidence>